<feature type="domain" description="Aminoglycoside phosphotransferase" evidence="1">
    <location>
        <begin position="42"/>
        <end position="242"/>
    </location>
</feature>
<dbReference type="InterPro" id="IPR002575">
    <property type="entry name" value="Aminoglycoside_PTrfase"/>
</dbReference>
<dbReference type="AlphaFoldDB" id="A0A8J3WEN7"/>
<accession>A0A8J3WEN7</accession>
<organism evidence="2 3">
    <name type="scientific">Planobispora rosea</name>
    <dbReference type="NCBI Taxonomy" id="35762"/>
    <lineage>
        <taxon>Bacteria</taxon>
        <taxon>Bacillati</taxon>
        <taxon>Actinomycetota</taxon>
        <taxon>Actinomycetes</taxon>
        <taxon>Streptosporangiales</taxon>
        <taxon>Streptosporangiaceae</taxon>
        <taxon>Planobispora</taxon>
    </lineage>
</organism>
<dbReference type="Gene3D" id="3.90.1200.10">
    <property type="match status" value="1"/>
</dbReference>
<evidence type="ECO:0000259" key="1">
    <source>
        <dbReference type="Pfam" id="PF01636"/>
    </source>
</evidence>
<evidence type="ECO:0000313" key="2">
    <source>
        <dbReference type="EMBL" id="GIH86433.1"/>
    </source>
</evidence>
<comment type="caution">
    <text evidence="2">The sequence shown here is derived from an EMBL/GenBank/DDBJ whole genome shotgun (WGS) entry which is preliminary data.</text>
</comment>
<gene>
    <name evidence="2" type="ORF">Pro02_48410</name>
</gene>
<dbReference type="Proteomes" id="UP000655044">
    <property type="component" value="Unassembled WGS sequence"/>
</dbReference>
<dbReference type="Pfam" id="PF01636">
    <property type="entry name" value="APH"/>
    <property type="match status" value="1"/>
</dbReference>
<reference evidence="2" key="1">
    <citation type="submission" date="2021-01" db="EMBL/GenBank/DDBJ databases">
        <title>Whole genome shotgun sequence of Planobispora rosea NBRC 15558.</title>
        <authorList>
            <person name="Komaki H."/>
            <person name="Tamura T."/>
        </authorList>
    </citation>
    <scope>NUCLEOTIDE SEQUENCE</scope>
    <source>
        <strain evidence="2">NBRC 15558</strain>
    </source>
</reference>
<name>A0A8J3WEN7_PLARO</name>
<dbReference type="RefSeq" id="WP_203863479.1">
    <property type="nucleotide sequence ID" value="NZ_BMQP01000026.1"/>
</dbReference>
<dbReference type="EMBL" id="BOOI01000046">
    <property type="protein sequence ID" value="GIH86433.1"/>
    <property type="molecule type" value="Genomic_DNA"/>
</dbReference>
<keyword evidence="3" id="KW-1185">Reference proteome</keyword>
<dbReference type="InterPro" id="IPR011009">
    <property type="entry name" value="Kinase-like_dom_sf"/>
</dbReference>
<dbReference type="SUPFAM" id="SSF56112">
    <property type="entry name" value="Protein kinase-like (PK-like)"/>
    <property type="match status" value="1"/>
</dbReference>
<evidence type="ECO:0000313" key="3">
    <source>
        <dbReference type="Proteomes" id="UP000655044"/>
    </source>
</evidence>
<sequence>MQWSDLPTTVNARIAADFGAHIQHIHTPPGGFGHQLAAALTLHDGQRLFVKAAPRDDRLTRDNLREAAILASLPAEAPAADLLGILHIEDWTLIIISHLSGTHPAFHPGSPAVDEVLERLSRLTATTAPQRYRQAIATPTATTALHLHGWASLNTQRPDDLDTWAADHLAHLVALESAWLAQAHGDYIVHADLRADNMIDDPQQGIVFVDWTHASLGPAFADAASLAPQWVMAGHCPQAVADLLARHPLTCHDRQGVDSFLAALTGHWERNSRYPSPPRAPGLRTYQRRAAAAGRALLAARLS</sequence>
<proteinExistence type="predicted"/>
<protein>
    <recommendedName>
        <fullName evidence="1">Aminoglycoside phosphotransferase domain-containing protein</fullName>
    </recommendedName>
</protein>